<name>A0A317GIK0_LIMRT</name>
<gene>
    <name evidence="2" type="ORF">DKZ23_05870</name>
</gene>
<dbReference type="RefSeq" id="WP_134907484.1">
    <property type="nucleotide sequence ID" value="NZ_JAJAOX010000350.1"/>
</dbReference>
<dbReference type="EMBL" id="QGHS01000061">
    <property type="protein sequence ID" value="PWT46657.1"/>
    <property type="molecule type" value="Genomic_DNA"/>
</dbReference>
<protein>
    <recommendedName>
        <fullName evidence="4">DUF3102 domain-containing protein</fullName>
    </recommendedName>
</protein>
<proteinExistence type="predicted"/>
<evidence type="ECO:0000313" key="2">
    <source>
        <dbReference type="EMBL" id="PWT46657.1"/>
    </source>
</evidence>
<dbReference type="AlphaFoldDB" id="A0A317GIK0"/>
<organism evidence="2 3">
    <name type="scientific">Limosilactobacillus reuteri</name>
    <name type="common">Lactobacillus reuteri</name>
    <dbReference type="NCBI Taxonomy" id="1598"/>
    <lineage>
        <taxon>Bacteria</taxon>
        <taxon>Bacillati</taxon>
        <taxon>Bacillota</taxon>
        <taxon>Bacilli</taxon>
        <taxon>Lactobacillales</taxon>
        <taxon>Lactobacillaceae</taxon>
        <taxon>Limosilactobacillus</taxon>
    </lineage>
</organism>
<sequence length="337" mass="39149">MIITNELEPLSTDLTTIATEIKSYENIAGQTIFEIGRRLKWVKEHDLTHGQYLNWLKSIKMDRTQASRFIKVSTTLPNDGTYQHLGARALYEIATMPPKERNKPQQLNSGETKKPDEMTVRELREVKKKLKQREQELADREETIANQQAELEDNRKVQLELNKRNSELSKQQPEQKVITKTVTKEVPVKPDDYDEIKAKIAELKEYTNQSIEEIKKFIPLTDGEANRLKQAITSRAAVTTKSWLKHKFNNPEYGGKEFFSKKYGHIVRAFYSLTKHHFGAIKYTAILHSDFEEALGYANQLNYYSLPQNAKRITESQLVTLNKWEKIHKLPLTKSED</sequence>
<accession>A0A317GIK0</accession>
<reference evidence="2 3" key="1">
    <citation type="journal article" date="2018" name="Front. Microbiol.">
        <title>Comparative Genomics of the Herbivore Gut Symbiont Lactobacillus reuteri Reveals Genetic Diversity and Lifestyle Adaptation.</title>
        <authorList>
            <person name="Zhao J."/>
        </authorList>
    </citation>
    <scope>NUCLEOTIDE SEQUENCE [LARGE SCALE GENOMIC DNA]</scope>
    <source>
        <strain evidence="2 3">LR12</strain>
    </source>
</reference>
<comment type="caution">
    <text evidence="2">The sequence shown here is derived from an EMBL/GenBank/DDBJ whole genome shotgun (WGS) entry which is preliminary data.</text>
</comment>
<dbReference type="Proteomes" id="UP000245866">
    <property type="component" value="Unassembled WGS sequence"/>
</dbReference>
<keyword evidence="1" id="KW-0175">Coiled coil</keyword>
<feature type="coiled-coil region" evidence="1">
    <location>
        <begin position="120"/>
        <end position="150"/>
    </location>
</feature>
<evidence type="ECO:0000313" key="3">
    <source>
        <dbReference type="Proteomes" id="UP000245866"/>
    </source>
</evidence>
<evidence type="ECO:0008006" key="4">
    <source>
        <dbReference type="Google" id="ProtNLM"/>
    </source>
</evidence>
<evidence type="ECO:0000256" key="1">
    <source>
        <dbReference type="SAM" id="Coils"/>
    </source>
</evidence>